<dbReference type="Pfam" id="PF23268">
    <property type="entry name" value="RIN1"/>
    <property type="match status" value="1"/>
</dbReference>
<evidence type="ECO:0000313" key="3">
    <source>
        <dbReference type="Proteomes" id="UP000824540"/>
    </source>
</evidence>
<feature type="region of interest" description="Disordered" evidence="1">
    <location>
        <begin position="198"/>
        <end position="218"/>
    </location>
</feature>
<dbReference type="GO" id="GO:0016192">
    <property type="term" value="P:vesicle-mediated transport"/>
    <property type="evidence" value="ECO:0007669"/>
    <property type="project" value="InterPro"/>
</dbReference>
<feature type="compositionally biased region" description="Polar residues" evidence="1">
    <location>
        <begin position="238"/>
        <end position="253"/>
    </location>
</feature>
<dbReference type="OrthoDB" id="21085at2759"/>
<dbReference type="InterPro" id="IPR045046">
    <property type="entry name" value="Vps9-like"/>
</dbReference>
<keyword evidence="3" id="KW-1185">Reference proteome</keyword>
<name>A0A8T2PFN2_9TELE</name>
<feature type="compositionally biased region" description="Pro residues" evidence="1">
    <location>
        <begin position="342"/>
        <end position="360"/>
    </location>
</feature>
<feature type="region of interest" description="Disordered" evidence="1">
    <location>
        <begin position="1"/>
        <end position="30"/>
    </location>
</feature>
<reference evidence="2" key="1">
    <citation type="thesis" date="2021" institute="BYU ScholarsArchive" country="Provo, UT, USA">
        <title>Applications of and Algorithms for Genome Assembly and Genomic Analyses with an Emphasis on Marine Teleosts.</title>
        <authorList>
            <person name="Pickett B.D."/>
        </authorList>
    </citation>
    <scope>NUCLEOTIDE SEQUENCE</scope>
    <source>
        <strain evidence="2">HI-2016</strain>
    </source>
</reference>
<feature type="region of interest" description="Disordered" evidence="1">
    <location>
        <begin position="232"/>
        <end position="281"/>
    </location>
</feature>
<comment type="caution">
    <text evidence="2">The sequence shown here is derived from an EMBL/GenBank/DDBJ whole genome shotgun (WGS) entry which is preliminary data.</text>
</comment>
<feature type="compositionally biased region" description="Low complexity" evidence="1">
    <location>
        <begin position="485"/>
        <end position="494"/>
    </location>
</feature>
<feature type="compositionally biased region" description="Low complexity" evidence="1">
    <location>
        <begin position="399"/>
        <end position="421"/>
    </location>
</feature>
<evidence type="ECO:0000256" key="1">
    <source>
        <dbReference type="SAM" id="MobiDB-lite"/>
    </source>
</evidence>
<feature type="compositionally biased region" description="Pro residues" evidence="1">
    <location>
        <begin position="306"/>
        <end position="323"/>
    </location>
</feature>
<dbReference type="GO" id="GO:0031267">
    <property type="term" value="F:small GTPase binding"/>
    <property type="evidence" value="ECO:0007669"/>
    <property type="project" value="TreeGrafter"/>
</dbReference>
<feature type="compositionally biased region" description="Basic residues" evidence="1">
    <location>
        <begin position="563"/>
        <end position="572"/>
    </location>
</feature>
<feature type="compositionally biased region" description="Basic and acidic residues" evidence="1">
    <location>
        <begin position="208"/>
        <end position="218"/>
    </location>
</feature>
<dbReference type="GO" id="GO:0005829">
    <property type="term" value="C:cytosol"/>
    <property type="evidence" value="ECO:0007669"/>
    <property type="project" value="TreeGrafter"/>
</dbReference>
<dbReference type="AlphaFoldDB" id="A0A8T2PFN2"/>
<sequence length="730" mass="79403">MNGERKEGCEGGKEDTASKNSDRVQPCPAPVAEMFSQLSSSSFPPSGQRSWDVLPFTLKIPEAIAAAKTQTDLEEVAQLGAGRCHGTISKTGPREFAAMSSHGAWSEKNRRSKNSWITRACDERWPAAGKSVVLMLQTPEQTPGSPSHPGLQIPGVGRVSPLAFGIFLTLSCAFVFSEIAAPLLRQAAEACGVIEGGKGSLRRKKRQTERGREGGERVEGEWTRRFWDSDLGSRRRSLQSPSRTASTQGTVQLRRQPEGQKAPPCDTAPVSPRARTPSQSNAALCFINPLFLQVHRPEGDPETDPEPSPPSKPRPRPPGPPVAPSNSSGSVNTSRANGKSRSPPPRPPPPRTLPRRPAPPLKQRSMPETACWARHQPQQQQHKQQNQNQNNARRAPMGSKFSSPSSSSSTTSSSTTKKPASAPIPVPPPRRGVKKQLSAPDLDAHRCQIALEDQTIEKALSRSRAKLQLRRAVAMDDDCSPSPPGGSEDPSSAPHNGRGEGRGQRLSDMSISTSSSDSLEYSPSFSLSGPSPPQRDSSEEEEDEEDYGVSVESDQEAGIHLHPPFKSKKRHGGVSNSGGGTTFILPRALKGQFRKVSGVFNSFMTPEKRAVRRIAELSRDKSSYFGCLVQDYVSFLQENHGCHTSGLDLLQTLRQFMTQMKAYLRQTSELDPPIESLIPEDQIGEARWGEESVKLQHCPAANTVIRVGLRTDVFVLASALWHNLSLKVAS</sequence>
<accession>A0A8T2PFN2</accession>
<dbReference type="GO" id="GO:0005085">
    <property type="term" value="F:guanyl-nucleotide exchange factor activity"/>
    <property type="evidence" value="ECO:0007669"/>
    <property type="project" value="InterPro"/>
</dbReference>
<gene>
    <name evidence="2" type="ORF">JZ751_026902</name>
</gene>
<dbReference type="PANTHER" id="PTHR23101:SF51">
    <property type="entry name" value="RAS AND RAB INTERACTOR 2"/>
    <property type="match status" value="1"/>
</dbReference>
<feature type="compositionally biased region" description="Polar residues" evidence="1">
    <location>
        <begin position="331"/>
        <end position="340"/>
    </location>
</feature>
<feature type="compositionally biased region" description="Low complexity" evidence="1">
    <location>
        <begin position="506"/>
        <end position="529"/>
    </location>
</feature>
<dbReference type="EMBL" id="JAFBMS010000008">
    <property type="protein sequence ID" value="KAG9350536.1"/>
    <property type="molecule type" value="Genomic_DNA"/>
</dbReference>
<dbReference type="PANTHER" id="PTHR23101">
    <property type="entry name" value="RAB GDP/GTP EXCHANGE FACTOR"/>
    <property type="match status" value="1"/>
</dbReference>
<feature type="compositionally biased region" description="Acidic residues" evidence="1">
    <location>
        <begin position="538"/>
        <end position="547"/>
    </location>
</feature>
<dbReference type="Proteomes" id="UP000824540">
    <property type="component" value="Unassembled WGS sequence"/>
</dbReference>
<proteinExistence type="predicted"/>
<feature type="compositionally biased region" description="Low complexity" evidence="1">
    <location>
        <begin position="376"/>
        <end position="391"/>
    </location>
</feature>
<protein>
    <submittedName>
        <fullName evidence="2">Uncharacterized protein</fullName>
    </submittedName>
</protein>
<organism evidence="2 3">
    <name type="scientific">Albula glossodonta</name>
    <name type="common">roundjaw bonefish</name>
    <dbReference type="NCBI Taxonomy" id="121402"/>
    <lineage>
        <taxon>Eukaryota</taxon>
        <taxon>Metazoa</taxon>
        <taxon>Chordata</taxon>
        <taxon>Craniata</taxon>
        <taxon>Vertebrata</taxon>
        <taxon>Euteleostomi</taxon>
        <taxon>Actinopterygii</taxon>
        <taxon>Neopterygii</taxon>
        <taxon>Teleostei</taxon>
        <taxon>Albuliformes</taxon>
        <taxon>Albulidae</taxon>
        <taxon>Albula</taxon>
    </lineage>
</organism>
<dbReference type="GO" id="GO:0030139">
    <property type="term" value="C:endocytic vesicle"/>
    <property type="evidence" value="ECO:0007669"/>
    <property type="project" value="TreeGrafter"/>
</dbReference>
<evidence type="ECO:0000313" key="2">
    <source>
        <dbReference type="EMBL" id="KAG9350536.1"/>
    </source>
</evidence>
<feature type="region of interest" description="Disordered" evidence="1">
    <location>
        <begin position="471"/>
        <end position="578"/>
    </location>
</feature>
<feature type="region of interest" description="Disordered" evidence="1">
    <location>
        <begin position="295"/>
        <end position="440"/>
    </location>
</feature>
<feature type="compositionally biased region" description="Basic and acidic residues" evidence="1">
    <location>
        <begin position="1"/>
        <end position="22"/>
    </location>
</feature>